<keyword evidence="3" id="KW-1185">Reference proteome</keyword>
<comment type="caution">
    <text evidence="2">The sequence shown here is derived from an EMBL/GenBank/DDBJ whole genome shotgun (WGS) entry which is preliminary data.</text>
</comment>
<dbReference type="Proteomes" id="UP000886469">
    <property type="component" value="Unassembled WGS sequence"/>
</dbReference>
<name>A0ABX1T9F8_9PROT</name>
<evidence type="ECO:0000313" key="3">
    <source>
        <dbReference type="Proteomes" id="UP000886469"/>
    </source>
</evidence>
<protein>
    <submittedName>
        <fullName evidence="2">Uncharacterized protein</fullName>
    </submittedName>
</protein>
<reference evidence="2" key="1">
    <citation type="submission" date="2019-03" db="EMBL/GenBank/DDBJ databases">
        <title>Metabolic reconstructions from genomes of highly enriched 'Candidatus Accumulibacter' and 'Candidatus Competibacter' bioreactor populations.</title>
        <authorList>
            <person name="Annavajhala M.K."/>
            <person name="Welles L."/>
            <person name="Abbas B."/>
            <person name="Sorokin D."/>
            <person name="Park H."/>
            <person name="Van Loosdrecht M."/>
            <person name="Chandran K."/>
        </authorList>
    </citation>
    <scope>NUCLEOTIDE SEQUENCE</scope>
    <source>
        <strain evidence="2">SBR_L</strain>
    </source>
</reference>
<dbReference type="RefSeq" id="WP_169070836.1">
    <property type="nucleotide sequence ID" value="NZ_SPMX01000039.1"/>
</dbReference>
<feature type="transmembrane region" description="Helical" evidence="1">
    <location>
        <begin position="61"/>
        <end position="81"/>
    </location>
</feature>
<gene>
    <name evidence="2" type="ORF">E4Q08_13975</name>
</gene>
<evidence type="ECO:0000256" key="1">
    <source>
        <dbReference type="SAM" id="Phobius"/>
    </source>
</evidence>
<keyword evidence="1" id="KW-0812">Transmembrane</keyword>
<dbReference type="EMBL" id="SPMX01000039">
    <property type="protein sequence ID" value="NMQ06278.1"/>
    <property type="molecule type" value="Genomic_DNA"/>
</dbReference>
<keyword evidence="1" id="KW-0472">Membrane</keyword>
<feature type="transmembrane region" description="Helical" evidence="1">
    <location>
        <begin position="38"/>
        <end position="55"/>
    </location>
</feature>
<sequence>MHHEAPERFELARLLTSLAWHGWRLLTLRGDWKAMPDSAGFVWLVLSVVFVGGLTEQLVRGQSLTSALVSTLLWLGVVLAVSSQRGSLNRRLVAALALLSIGIDALLILTAWLPAAEWPVAIWSGLAVLRLLLQANGTGAEARR</sequence>
<organism evidence="2 3">
    <name type="scientific">Candidatus Accumulibacter contiguus</name>
    <dbReference type="NCBI Taxonomy" id="2954381"/>
    <lineage>
        <taxon>Bacteria</taxon>
        <taxon>Pseudomonadati</taxon>
        <taxon>Pseudomonadota</taxon>
        <taxon>Betaproteobacteria</taxon>
        <taxon>Candidatus Accumulibacter</taxon>
    </lineage>
</organism>
<keyword evidence="1" id="KW-1133">Transmembrane helix</keyword>
<feature type="transmembrane region" description="Helical" evidence="1">
    <location>
        <begin position="93"/>
        <end position="112"/>
    </location>
</feature>
<accession>A0ABX1T9F8</accession>
<proteinExistence type="predicted"/>
<evidence type="ECO:0000313" key="2">
    <source>
        <dbReference type="EMBL" id="NMQ06278.1"/>
    </source>
</evidence>